<dbReference type="Pfam" id="PF12867">
    <property type="entry name" value="DinB_2"/>
    <property type="match status" value="1"/>
</dbReference>
<dbReference type="InterPro" id="IPR015797">
    <property type="entry name" value="NUDIX_hydrolase-like_dom_sf"/>
</dbReference>
<proteinExistence type="predicted"/>
<dbReference type="RefSeq" id="WP_345718417.1">
    <property type="nucleotide sequence ID" value="NZ_BAABFP010000008.1"/>
</dbReference>
<comment type="caution">
    <text evidence="4">The sequence shown here is derived from an EMBL/GenBank/DDBJ whole genome shotgun (WGS) entry which is preliminary data.</text>
</comment>
<reference evidence="5" key="1">
    <citation type="journal article" date="2019" name="Int. J. Syst. Evol. Microbiol.">
        <title>The Global Catalogue of Microorganisms (GCM) 10K type strain sequencing project: providing services to taxonomists for standard genome sequencing and annotation.</title>
        <authorList>
            <consortium name="The Broad Institute Genomics Platform"/>
            <consortium name="The Broad Institute Genome Sequencing Center for Infectious Disease"/>
            <person name="Wu L."/>
            <person name="Ma J."/>
        </authorList>
    </citation>
    <scope>NUCLEOTIDE SEQUENCE [LARGE SCALE GENOMIC DNA]</scope>
    <source>
        <strain evidence="5">KACC 14249</strain>
    </source>
</reference>
<dbReference type="SUPFAM" id="SSF55811">
    <property type="entry name" value="Nudix"/>
    <property type="match status" value="1"/>
</dbReference>
<dbReference type="InterPro" id="IPR034660">
    <property type="entry name" value="DinB/YfiT-like"/>
</dbReference>
<dbReference type="PANTHER" id="PTHR43046:SF2">
    <property type="entry name" value="8-OXO-DGTP DIPHOSPHATASE-RELATED"/>
    <property type="match status" value="1"/>
</dbReference>
<sequence length="391" mass="43113">MVARTPIAVAALVRDGLVLLVHRHPLRRWYPDCWDLVGGHIEPGESPRQAVTRECLEELGVYVEDPRPLPLTFSDPTLDMHAFLVTRWEGEPVNAAPEEHDDLRWFRPGELEDLKTAHPGSVPSLICALQGATDQPGERSGRGPAVGGPSYAERVAEGEFVDRDLRGARFIECDLSDVVMRGVDIAGMDIDAPWLHVGPGLRVNGVDVAPLVEQELDRRFPGRSERRAESSAGLRAAWTSVDQAWATAIERATTLPAGSVDARIDDEWSFAETLRHLVHGIDLWLGKAVLGREEADFHPLGLGYGSKASEAVPYGDIVAARANRAAMVRDFLATVTDEVLDEERRNPHNPAKTETVRHCLHVILGEGWEHLRFALRDLDAIEHPPARTSTS</sequence>
<gene>
    <name evidence="4" type="ORF">ACFQDO_07400</name>
</gene>
<evidence type="ECO:0000313" key="4">
    <source>
        <dbReference type="EMBL" id="MFC6006953.1"/>
    </source>
</evidence>
<organism evidence="4 5">
    <name type="scientific">Angustibacter luteus</name>
    <dbReference type="NCBI Taxonomy" id="658456"/>
    <lineage>
        <taxon>Bacteria</taxon>
        <taxon>Bacillati</taxon>
        <taxon>Actinomycetota</taxon>
        <taxon>Actinomycetes</taxon>
        <taxon>Kineosporiales</taxon>
        <taxon>Kineosporiaceae</taxon>
    </lineage>
</organism>
<feature type="domain" description="Nudix hydrolase" evidence="3">
    <location>
        <begin position="3"/>
        <end position="129"/>
    </location>
</feature>
<evidence type="ECO:0000256" key="1">
    <source>
        <dbReference type="ARBA" id="ARBA00001946"/>
    </source>
</evidence>
<evidence type="ECO:0000313" key="5">
    <source>
        <dbReference type="Proteomes" id="UP001596189"/>
    </source>
</evidence>
<name>A0ABW1JDQ9_9ACTN</name>
<dbReference type="InterPro" id="IPR000086">
    <property type="entry name" value="NUDIX_hydrolase_dom"/>
</dbReference>
<dbReference type="Gene3D" id="1.20.120.450">
    <property type="entry name" value="dinb family like domain"/>
    <property type="match status" value="1"/>
</dbReference>
<dbReference type="Proteomes" id="UP001596189">
    <property type="component" value="Unassembled WGS sequence"/>
</dbReference>
<dbReference type="Pfam" id="PF00293">
    <property type="entry name" value="NUDIX"/>
    <property type="match status" value="1"/>
</dbReference>
<dbReference type="Gene3D" id="3.90.79.10">
    <property type="entry name" value="Nucleoside Triphosphate Pyrophosphohydrolase"/>
    <property type="match status" value="1"/>
</dbReference>
<accession>A0ABW1JDQ9</accession>
<dbReference type="EMBL" id="JBHSRD010000003">
    <property type="protein sequence ID" value="MFC6006953.1"/>
    <property type="molecule type" value="Genomic_DNA"/>
</dbReference>
<protein>
    <submittedName>
        <fullName evidence="4">NUDIX domain-containing protein</fullName>
    </submittedName>
</protein>
<dbReference type="InterPro" id="IPR020476">
    <property type="entry name" value="Nudix_hydrolase"/>
</dbReference>
<dbReference type="PRINTS" id="PR00502">
    <property type="entry name" value="NUDIXFAMILY"/>
</dbReference>
<dbReference type="SUPFAM" id="SSF109854">
    <property type="entry name" value="DinB/YfiT-like putative metalloenzymes"/>
    <property type="match status" value="1"/>
</dbReference>
<dbReference type="PROSITE" id="PS51462">
    <property type="entry name" value="NUDIX"/>
    <property type="match status" value="1"/>
</dbReference>
<keyword evidence="5" id="KW-1185">Reference proteome</keyword>
<dbReference type="PANTHER" id="PTHR43046">
    <property type="entry name" value="GDP-MANNOSE MANNOSYL HYDROLASE"/>
    <property type="match status" value="1"/>
</dbReference>
<keyword evidence="2" id="KW-0378">Hydrolase</keyword>
<comment type="cofactor">
    <cofactor evidence="1">
        <name>Mg(2+)</name>
        <dbReference type="ChEBI" id="CHEBI:18420"/>
    </cofactor>
</comment>
<evidence type="ECO:0000256" key="2">
    <source>
        <dbReference type="ARBA" id="ARBA00022801"/>
    </source>
</evidence>
<dbReference type="InterPro" id="IPR024775">
    <property type="entry name" value="DinB-like"/>
</dbReference>
<evidence type="ECO:0000259" key="3">
    <source>
        <dbReference type="PROSITE" id="PS51462"/>
    </source>
</evidence>